<evidence type="ECO:0000256" key="2">
    <source>
        <dbReference type="ARBA" id="ARBA00022723"/>
    </source>
</evidence>
<organism evidence="5 6">
    <name type="scientific">Treponema lecithinolyticum ATCC 700332</name>
    <dbReference type="NCBI Taxonomy" id="1321815"/>
    <lineage>
        <taxon>Bacteria</taxon>
        <taxon>Pseudomonadati</taxon>
        <taxon>Spirochaetota</taxon>
        <taxon>Spirochaetia</taxon>
        <taxon>Spirochaetales</taxon>
        <taxon>Treponemataceae</taxon>
        <taxon>Treponema</taxon>
    </lineage>
</organism>
<evidence type="ECO:0000313" key="5">
    <source>
        <dbReference type="EMBL" id="ERJ94258.1"/>
    </source>
</evidence>
<protein>
    <submittedName>
        <fullName evidence="5">Metalloenzyme family protein</fullName>
    </submittedName>
</protein>
<name>A0ABN0P145_TRELE</name>
<dbReference type="PANTHER" id="PTHR21110:SF0">
    <property type="entry name" value="PHOSPHOPENTOMUTASE"/>
    <property type="match status" value="1"/>
</dbReference>
<dbReference type="Gene3D" id="3.30.70.1250">
    <property type="entry name" value="Phosphopentomutase"/>
    <property type="match status" value="1"/>
</dbReference>
<dbReference type="Proteomes" id="UP000016649">
    <property type="component" value="Unassembled WGS sequence"/>
</dbReference>
<dbReference type="InterPro" id="IPR006124">
    <property type="entry name" value="Metalloenzyme"/>
</dbReference>
<dbReference type="PANTHER" id="PTHR21110">
    <property type="entry name" value="PHOSPHOPENTOMUTASE"/>
    <property type="match status" value="1"/>
</dbReference>
<dbReference type="PIRSF" id="PIRSF001491">
    <property type="entry name" value="Ppentomutase"/>
    <property type="match status" value="1"/>
</dbReference>
<keyword evidence="2" id="KW-0479">Metal-binding</keyword>
<accession>A0ABN0P145</accession>
<comment type="caution">
    <text evidence="5">The sequence shown here is derived from an EMBL/GenBank/DDBJ whole genome shotgun (WGS) entry which is preliminary data.</text>
</comment>
<reference evidence="5 6" key="1">
    <citation type="submission" date="2013-08" db="EMBL/GenBank/DDBJ databases">
        <authorList>
            <person name="Weinstock G."/>
            <person name="Sodergren E."/>
            <person name="Wylie T."/>
            <person name="Fulton L."/>
            <person name="Fulton R."/>
            <person name="Fronick C."/>
            <person name="O'Laughlin M."/>
            <person name="Godfrey J."/>
            <person name="Miner T."/>
            <person name="Herter B."/>
            <person name="Appelbaum E."/>
            <person name="Cordes M."/>
            <person name="Lek S."/>
            <person name="Wollam A."/>
            <person name="Pepin K.H."/>
            <person name="Palsikar V.B."/>
            <person name="Mitreva M."/>
            <person name="Wilson R.K."/>
        </authorList>
    </citation>
    <scope>NUCLEOTIDE SEQUENCE [LARGE SCALE GENOMIC DNA]</scope>
    <source>
        <strain evidence="5 6">ATCC 700332</strain>
    </source>
</reference>
<keyword evidence="6" id="KW-1185">Reference proteome</keyword>
<dbReference type="Pfam" id="PF01676">
    <property type="entry name" value="Metalloenzyme"/>
    <property type="match status" value="1"/>
</dbReference>
<dbReference type="SUPFAM" id="SSF53649">
    <property type="entry name" value="Alkaline phosphatase-like"/>
    <property type="match status" value="1"/>
</dbReference>
<gene>
    <name evidence="5" type="ORF">HMPREF9193_00229</name>
</gene>
<dbReference type="InterPro" id="IPR024052">
    <property type="entry name" value="Phosphopentomutase_DeoB_cap_sf"/>
</dbReference>
<evidence type="ECO:0000259" key="4">
    <source>
        <dbReference type="Pfam" id="PF01676"/>
    </source>
</evidence>
<dbReference type="InterPro" id="IPR010045">
    <property type="entry name" value="DeoB"/>
</dbReference>
<proteinExistence type="inferred from homology"/>
<dbReference type="EMBL" id="AWVH01000005">
    <property type="protein sequence ID" value="ERJ94258.1"/>
    <property type="molecule type" value="Genomic_DNA"/>
</dbReference>
<evidence type="ECO:0000313" key="6">
    <source>
        <dbReference type="Proteomes" id="UP000016649"/>
    </source>
</evidence>
<dbReference type="InterPro" id="IPR017850">
    <property type="entry name" value="Alkaline_phosphatase_core_sf"/>
</dbReference>
<feature type="domain" description="Metalloenzyme" evidence="4">
    <location>
        <begin position="3"/>
        <end position="389"/>
    </location>
</feature>
<dbReference type="NCBIfam" id="NF009049">
    <property type="entry name" value="PRK12383.1"/>
    <property type="match status" value="1"/>
</dbReference>
<comment type="similarity">
    <text evidence="1">Belongs to the phosphopentomutase family.</text>
</comment>
<sequence length="402" mass="44862">MARFIVLVVDSFGVGYMDDVLQVRARDYGANTCRHILDRIPDLYLPCFEKLGLMNALGYDYKKMKINKDAVFGKAMLQHYGGDTFLGHQEIMGTRTQKPLMKPFSFYIDRIESALKNAGYSVERRKRNAVYLWVNGCVAVADNLETDPGQVYNVTASFQDISFEKELEIAKIVRSIVEVERVIVFGGTKATKSTILAAETERNGEYIGIDAPKSLVYEEGYMVRHLGYGVDPKVQLPFLLKKKGIPCILIGKVADIVANSSGTSFMNLVDTKTILELSLKQIDLCTHGFVCINVQETDLAGHAQNPERYARVLSIVDGYLDKITRLLKKEDVLVVTADHGNDPTIGHSQHTRENVPLLIYKKGVRSVNIGVRKTMADTAATAAQFFCTDKPEAGESYLDKLR</sequence>
<evidence type="ECO:0000256" key="3">
    <source>
        <dbReference type="ARBA" id="ARBA00023211"/>
    </source>
</evidence>
<dbReference type="RefSeq" id="WP_021686632.1">
    <property type="nucleotide sequence ID" value="NZ_KI260561.1"/>
</dbReference>
<evidence type="ECO:0000256" key="1">
    <source>
        <dbReference type="ARBA" id="ARBA00010373"/>
    </source>
</evidence>
<dbReference type="CDD" id="cd16009">
    <property type="entry name" value="PPM"/>
    <property type="match status" value="1"/>
</dbReference>
<dbReference type="Gene3D" id="3.40.720.10">
    <property type="entry name" value="Alkaline Phosphatase, subunit A"/>
    <property type="match status" value="1"/>
</dbReference>
<keyword evidence="3" id="KW-0464">Manganese</keyword>